<protein>
    <submittedName>
        <fullName evidence="2">Winged helix-turn-helix transcriptional regulator</fullName>
    </submittedName>
</protein>
<evidence type="ECO:0000313" key="3">
    <source>
        <dbReference type="Proteomes" id="UP000640489"/>
    </source>
</evidence>
<dbReference type="RefSeq" id="WP_194708226.1">
    <property type="nucleotide sequence ID" value="NZ_JADKPN010000012.1"/>
</dbReference>
<dbReference type="SUPFAM" id="SSF46785">
    <property type="entry name" value="Winged helix' DNA-binding domain"/>
    <property type="match status" value="1"/>
</dbReference>
<dbReference type="InterPro" id="IPR036390">
    <property type="entry name" value="WH_DNA-bd_sf"/>
</dbReference>
<dbReference type="InterPro" id="IPR036388">
    <property type="entry name" value="WH-like_DNA-bd_sf"/>
</dbReference>
<proteinExistence type="predicted"/>
<accession>A0A930VCN7</accession>
<dbReference type="Gene3D" id="1.10.10.10">
    <property type="entry name" value="Winged helix-like DNA-binding domain superfamily/Winged helix DNA-binding domain"/>
    <property type="match status" value="1"/>
</dbReference>
<evidence type="ECO:0000313" key="2">
    <source>
        <dbReference type="EMBL" id="MBF4765049.1"/>
    </source>
</evidence>
<dbReference type="SMART" id="SM00347">
    <property type="entry name" value="HTH_MARR"/>
    <property type="match status" value="1"/>
</dbReference>
<comment type="caution">
    <text evidence="2">The sequence shown here is derived from an EMBL/GenBank/DDBJ whole genome shotgun (WGS) entry which is preliminary data.</text>
</comment>
<keyword evidence="3" id="KW-1185">Reference proteome</keyword>
<gene>
    <name evidence="2" type="ORF">ISU07_18100</name>
</gene>
<dbReference type="AlphaFoldDB" id="A0A930VCN7"/>
<dbReference type="PANTHER" id="PTHR33164:SF57">
    <property type="entry name" value="MARR-FAMILY TRANSCRIPTIONAL REGULATOR"/>
    <property type="match status" value="1"/>
</dbReference>
<dbReference type="PANTHER" id="PTHR33164">
    <property type="entry name" value="TRANSCRIPTIONAL REGULATOR, MARR FAMILY"/>
    <property type="match status" value="1"/>
</dbReference>
<organism evidence="2 3">
    <name type="scientific">Nocardioides islandensis</name>
    <dbReference type="NCBI Taxonomy" id="433663"/>
    <lineage>
        <taxon>Bacteria</taxon>
        <taxon>Bacillati</taxon>
        <taxon>Actinomycetota</taxon>
        <taxon>Actinomycetes</taxon>
        <taxon>Propionibacteriales</taxon>
        <taxon>Nocardioidaceae</taxon>
        <taxon>Nocardioides</taxon>
    </lineage>
</organism>
<dbReference type="InterPro" id="IPR039422">
    <property type="entry name" value="MarR/SlyA-like"/>
</dbReference>
<name>A0A930VCN7_9ACTN</name>
<dbReference type="InterPro" id="IPR000835">
    <property type="entry name" value="HTH_MarR-typ"/>
</dbReference>
<reference evidence="2" key="1">
    <citation type="submission" date="2020-11" db="EMBL/GenBank/DDBJ databases">
        <title>Nocardioides sp. nov., isolated from Soil of Cynanchum wilfordii Hemsley rhizosphere.</title>
        <authorList>
            <person name="Lee J.-S."/>
            <person name="Suh M.K."/>
            <person name="Kim J.-S."/>
        </authorList>
    </citation>
    <scope>NUCLEOTIDE SEQUENCE</scope>
    <source>
        <strain evidence="2">KCTC 19275</strain>
    </source>
</reference>
<dbReference type="PROSITE" id="PS50995">
    <property type="entry name" value="HTH_MARR_2"/>
    <property type="match status" value="1"/>
</dbReference>
<feature type="domain" description="HTH marR-type" evidence="1">
    <location>
        <begin position="1"/>
        <end position="135"/>
    </location>
</feature>
<evidence type="ECO:0000259" key="1">
    <source>
        <dbReference type="PROSITE" id="PS50995"/>
    </source>
</evidence>
<dbReference type="GO" id="GO:0003700">
    <property type="term" value="F:DNA-binding transcription factor activity"/>
    <property type="evidence" value="ECO:0007669"/>
    <property type="project" value="InterPro"/>
</dbReference>
<dbReference type="EMBL" id="JADKPN010000012">
    <property type="protein sequence ID" value="MBF4765049.1"/>
    <property type="molecule type" value="Genomic_DNA"/>
</dbReference>
<dbReference type="Pfam" id="PF01047">
    <property type="entry name" value="MarR"/>
    <property type="match status" value="1"/>
</dbReference>
<sequence length="173" mass="18172">MDHDVNVIGAAALLLADRMRAAVEATTRLRGETASALTALLAWGDGLPIEALASGLHLSHSRTVRVVDALEARGDVVRRRDPADRRRAVVALTAQGRRAATRVLKAREAALQDALSSLSAAEVGALAGAGSTLLAEAATTRAEARHLCRWCDVSVCGFDDGRCPSIPERAPAF</sequence>
<dbReference type="Proteomes" id="UP000640489">
    <property type="component" value="Unassembled WGS sequence"/>
</dbReference>
<dbReference type="GO" id="GO:0006950">
    <property type="term" value="P:response to stress"/>
    <property type="evidence" value="ECO:0007669"/>
    <property type="project" value="TreeGrafter"/>
</dbReference>